<proteinExistence type="inferred from homology"/>
<keyword evidence="5 8" id="KW-1133">Transmembrane helix</keyword>
<evidence type="ECO:0000256" key="4">
    <source>
        <dbReference type="ARBA" id="ARBA00022692"/>
    </source>
</evidence>
<keyword evidence="3" id="KW-0808">Transferase</keyword>
<evidence type="ECO:0000256" key="2">
    <source>
        <dbReference type="ARBA" id="ARBA00022475"/>
    </source>
</evidence>
<dbReference type="InterPro" id="IPR018584">
    <property type="entry name" value="GT87"/>
</dbReference>
<evidence type="ECO:0000256" key="5">
    <source>
        <dbReference type="ARBA" id="ARBA00022989"/>
    </source>
</evidence>
<gene>
    <name evidence="9" type="ORF">CLV60_111242</name>
</gene>
<feature type="transmembrane region" description="Helical" evidence="8">
    <location>
        <begin position="314"/>
        <end position="330"/>
    </location>
</feature>
<reference evidence="9 10" key="1">
    <citation type="submission" date="2018-03" db="EMBL/GenBank/DDBJ databases">
        <title>Genomic Encyclopedia of Archaeal and Bacterial Type Strains, Phase II (KMG-II): from individual species to whole genera.</title>
        <authorList>
            <person name="Goeker M."/>
        </authorList>
    </citation>
    <scope>NUCLEOTIDE SEQUENCE [LARGE SCALE GENOMIC DNA]</scope>
    <source>
        <strain evidence="9 10">DSM 29057</strain>
    </source>
</reference>
<comment type="subcellular location">
    <subcellularLocation>
        <location evidence="1">Cell membrane</location>
        <topology evidence="1">Multi-pass membrane protein</topology>
    </subcellularLocation>
</comment>
<evidence type="ECO:0000256" key="8">
    <source>
        <dbReference type="SAM" id="Phobius"/>
    </source>
</evidence>
<evidence type="ECO:0000256" key="6">
    <source>
        <dbReference type="ARBA" id="ARBA00023136"/>
    </source>
</evidence>
<evidence type="ECO:0000256" key="3">
    <source>
        <dbReference type="ARBA" id="ARBA00022679"/>
    </source>
</evidence>
<protein>
    <submittedName>
        <fullName evidence="9">Uncharacterized protein DUF2029</fullName>
    </submittedName>
</protein>
<keyword evidence="6 8" id="KW-0472">Membrane</keyword>
<feature type="transmembrane region" description="Helical" evidence="8">
    <location>
        <begin position="173"/>
        <end position="199"/>
    </location>
</feature>
<dbReference type="RefSeq" id="WP_229211094.1">
    <property type="nucleotide sequence ID" value="NZ_PYAS01000011.1"/>
</dbReference>
<feature type="transmembrane region" description="Helical" evidence="8">
    <location>
        <begin position="92"/>
        <end position="125"/>
    </location>
</feature>
<dbReference type="GO" id="GO:0005886">
    <property type="term" value="C:plasma membrane"/>
    <property type="evidence" value="ECO:0007669"/>
    <property type="project" value="UniProtKB-SubCell"/>
</dbReference>
<feature type="transmembrane region" description="Helical" evidence="8">
    <location>
        <begin position="339"/>
        <end position="359"/>
    </location>
</feature>
<keyword evidence="10" id="KW-1185">Reference proteome</keyword>
<dbReference type="GO" id="GO:0016758">
    <property type="term" value="F:hexosyltransferase activity"/>
    <property type="evidence" value="ECO:0007669"/>
    <property type="project" value="InterPro"/>
</dbReference>
<organism evidence="9 10">
    <name type="scientific">Dyadobacter jiangsuensis</name>
    <dbReference type="NCBI Taxonomy" id="1591085"/>
    <lineage>
        <taxon>Bacteria</taxon>
        <taxon>Pseudomonadati</taxon>
        <taxon>Bacteroidota</taxon>
        <taxon>Cytophagia</taxon>
        <taxon>Cytophagales</taxon>
        <taxon>Spirosomataceae</taxon>
        <taxon>Dyadobacter</taxon>
    </lineage>
</organism>
<evidence type="ECO:0000256" key="1">
    <source>
        <dbReference type="ARBA" id="ARBA00004651"/>
    </source>
</evidence>
<dbReference type="AlphaFoldDB" id="A0A2P8FVN7"/>
<comment type="similarity">
    <text evidence="7">Belongs to the glycosyltransferase 87 family.</text>
</comment>
<evidence type="ECO:0000256" key="7">
    <source>
        <dbReference type="ARBA" id="ARBA00024033"/>
    </source>
</evidence>
<dbReference type="Pfam" id="PF09594">
    <property type="entry name" value="GT87"/>
    <property type="match status" value="1"/>
</dbReference>
<accession>A0A2P8FVN7</accession>
<comment type="caution">
    <text evidence="9">The sequence shown here is derived from an EMBL/GenBank/DDBJ whole genome shotgun (WGS) entry which is preliminary data.</text>
</comment>
<feature type="transmembrane region" description="Helical" evidence="8">
    <location>
        <begin position="206"/>
        <end position="225"/>
    </location>
</feature>
<keyword evidence="4 8" id="KW-0812">Transmembrane</keyword>
<dbReference type="EMBL" id="PYAS01000011">
    <property type="protein sequence ID" value="PSL25790.1"/>
    <property type="molecule type" value="Genomic_DNA"/>
</dbReference>
<evidence type="ECO:0000313" key="10">
    <source>
        <dbReference type="Proteomes" id="UP000241964"/>
    </source>
</evidence>
<feature type="transmembrane region" description="Helical" evidence="8">
    <location>
        <begin position="291"/>
        <end position="308"/>
    </location>
</feature>
<dbReference type="Proteomes" id="UP000241964">
    <property type="component" value="Unassembled WGS sequence"/>
</dbReference>
<evidence type="ECO:0000313" key="9">
    <source>
        <dbReference type="EMBL" id="PSL25790.1"/>
    </source>
</evidence>
<name>A0A2P8FVN7_9BACT</name>
<sequence>MLGIIQFMNAFNRLVISKRSLLFIVLAIAAFATLQSVFSHPKTFANQPQLYTTYNNYVIFKQSFFHLIEGKNLYRWHVDEHWDLFKYSPAFALVFGILSIMPTFVGLFFWNLINVAVLFFSVYFLPRIDLRTKGLMVSFMLVELLTATQNEQSNALIAGLLLFGFGFLERDKYWMASLCIVSTIFIKLFGIVALALYLLYPNKLKLAYTTAAWVILLTILPIVAVTPEQFVVLYKTWWKLLAADRDFSDGLSVIGWLKIWFSLDVNKAYVNLVGMALFCLPLLKIKSYGNFVFRALMLASVLVWVVIFNHRAESPTFIIAIAGVAVWYYLQAPTRLNHVLLVLTFIFTTLSPTDLFPPFIRNEYFWPYVVKAVPCIIIWGKIIYDLLFTELLPRPAEAEVAPQS</sequence>
<keyword evidence="2" id="KW-1003">Cell membrane</keyword>